<evidence type="ECO:0000313" key="3">
    <source>
        <dbReference type="Proteomes" id="UP001333110"/>
    </source>
</evidence>
<organism evidence="2 3">
    <name type="scientific">Mycteria americana</name>
    <name type="common">Wood stork</name>
    <dbReference type="NCBI Taxonomy" id="33587"/>
    <lineage>
        <taxon>Eukaryota</taxon>
        <taxon>Metazoa</taxon>
        <taxon>Chordata</taxon>
        <taxon>Craniata</taxon>
        <taxon>Vertebrata</taxon>
        <taxon>Euteleostomi</taxon>
        <taxon>Archelosauria</taxon>
        <taxon>Archosauria</taxon>
        <taxon>Dinosauria</taxon>
        <taxon>Saurischia</taxon>
        <taxon>Theropoda</taxon>
        <taxon>Coelurosauria</taxon>
        <taxon>Aves</taxon>
        <taxon>Neognathae</taxon>
        <taxon>Neoaves</taxon>
        <taxon>Aequornithes</taxon>
        <taxon>Ciconiiformes</taxon>
        <taxon>Ciconiidae</taxon>
        <taxon>Mycteria</taxon>
    </lineage>
</organism>
<dbReference type="InterPro" id="IPR000477">
    <property type="entry name" value="RT_dom"/>
</dbReference>
<proteinExistence type="predicted"/>
<evidence type="ECO:0000313" key="2">
    <source>
        <dbReference type="EMBL" id="KAK4823250.1"/>
    </source>
</evidence>
<sequence length="129" mass="14309">MGPDGIHPTVPKELADVMAGRLLIIYQRDVREDPGNYRPVILTSVLGKIMEKIILGTIEGHLKTNAIIRQSQHGCTKGKSCLTNLVSFYDKVTRLMDEGKVVEVVCLDFRKAFDIVPQSILLTSCPTVE</sequence>
<feature type="domain" description="Reverse transcriptase" evidence="1">
    <location>
        <begin position="33"/>
        <end position="122"/>
    </location>
</feature>
<comment type="caution">
    <text evidence="2">The sequence shown here is derived from an EMBL/GenBank/DDBJ whole genome shotgun (WGS) entry which is preliminary data.</text>
</comment>
<reference evidence="2 3" key="1">
    <citation type="journal article" date="2023" name="J. Hered.">
        <title>Chromosome-level genome of the wood stork (Mycteria americana) provides insight into avian chromosome evolution.</title>
        <authorList>
            <person name="Flamio R. Jr."/>
            <person name="Ramstad K.M."/>
        </authorList>
    </citation>
    <scope>NUCLEOTIDE SEQUENCE [LARGE SCALE GENOMIC DNA]</scope>
    <source>
        <strain evidence="2">JAX WOST 10</strain>
    </source>
</reference>
<dbReference type="PANTHER" id="PTHR33332">
    <property type="entry name" value="REVERSE TRANSCRIPTASE DOMAIN-CONTAINING PROTEIN"/>
    <property type="match status" value="1"/>
</dbReference>
<keyword evidence="3" id="KW-1185">Reference proteome</keyword>
<evidence type="ECO:0000259" key="1">
    <source>
        <dbReference type="Pfam" id="PF00078"/>
    </source>
</evidence>
<dbReference type="Proteomes" id="UP001333110">
    <property type="component" value="Unassembled WGS sequence"/>
</dbReference>
<protein>
    <recommendedName>
        <fullName evidence="1">Reverse transcriptase domain-containing protein</fullName>
    </recommendedName>
</protein>
<dbReference type="Pfam" id="PF00078">
    <property type="entry name" value="RVT_1"/>
    <property type="match status" value="1"/>
</dbReference>
<gene>
    <name evidence="2" type="ORF">QYF61_000217</name>
</gene>
<accession>A0AAN7S032</accession>
<dbReference type="EMBL" id="JAUNZN010000003">
    <property type="protein sequence ID" value="KAK4823250.1"/>
    <property type="molecule type" value="Genomic_DNA"/>
</dbReference>
<name>A0AAN7S032_MYCAM</name>
<dbReference type="AlphaFoldDB" id="A0AAN7S032"/>